<dbReference type="PANTHER" id="PTHR30093:SF47">
    <property type="entry name" value="TYPE IV PILUS NON-CORE MINOR PILIN PILE"/>
    <property type="match status" value="1"/>
</dbReference>
<dbReference type="InterPro" id="IPR045584">
    <property type="entry name" value="Pilin-like"/>
</dbReference>
<gene>
    <name evidence="3" type="ORF">G3446_25390</name>
</gene>
<evidence type="ECO:0000313" key="4">
    <source>
        <dbReference type="Proteomes" id="UP000483379"/>
    </source>
</evidence>
<dbReference type="GO" id="GO:0015627">
    <property type="term" value="C:type II protein secretion system complex"/>
    <property type="evidence" value="ECO:0007669"/>
    <property type="project" value="InterPro"/>
</dbReference>
<reference evidence="3 4" key="1">
    <citation type="submission" date="2020-02" db="EMBL/GenBank/DDBJ databases">
        <title>Genome sequences of Thiorhodococcus mannitoliphagus and Thiorhodococcus minor, purple sulfur photosynthetic bacteria in the gammaproteobacterial family, Chromatiaceae.</title>
        <authorList>
            <person name="Aviles F.A."/>
            <person name="Meyer T.E."/>
            <person name="Kyndt J.A."/>
        </authorList>
    </citation>
    <scope>NUCLEOTIDE SEQUENCE [LARGE SCALE GENOMIC DNA]</scope>
    <source>
        <strain evidence="3 4">DSM 11518</strain>
    </source>
</reference>
<dbReference type="InterPro" id="IPR031982">
    <property type="entry name" value="PilE-like"/>
</dbReference>
<protein>
    <submittedName>
        <fullName evidence="3">Prepilin-type N-terminal cleavage/methylation domain-containing protein</fullName>
    </submittedName>
</protein>
<dbReference type="GO" id="GO:0015628">
    <property type="term" value="P:protein secretion by the type II secretion system"/>
    <property type="evidence" value="ECO:0007669"/>
    <property type="project" value="InterPro"/>
</dbReference>
<dbReference type="Pfam" id="PF07963">
    <property type="entry name" value="N_methyl"/>
    <property type="match status" value="1"/>
</dbReference>
<dbReference type="EMBL" id="JAAIJQ010000156">
    <property type="protein sequence ID" value="NEV65139.1"/>
    <property type="molecule type" value="Genomic_DNA"/>
</dbReference>
<organism evidence="3 4">
    <name type="scientific">Thiorhodococcus minor</name>
    <dbReference type="NCBI Taxonomy" id="57489"/>
    <lineage>
        <taxon>Bacteria</taxon>
        <taxon>Pseudomonadati</taxon>
        <taxon>Pseudomonadota</taxon>
        <taxon>Gammaproteobacteria</taxon>
        <taxon>Chromatiales</taxon>
        <taxon>Chromatiaceae</taxon>
        <taxon>Thiorhodococcus</taxon>
    </lineage>
</organism>
<name>A0A6M0K6Q0_9GAMM</name>
<evidence type="ECO:0000256" key="2">
    <source>
        <dbReference type="SAM" id="Phobius"/>
    </source>
</evidence>
<evidence type="ECO:0000313" key="3">
    <source>
        <dbReference type="EMBL" id="NEV65139.1"/>
    </source>
</evidence>
<dbReference type="Proteomes" id="UP000483379">
    <property type="component" value="Unassembled WGS sequence"/>
</dbReference>
<keyword evidence="2" id="KW-0472">Membrane</keyword>
<keyword evidence="2" id="KW-1133">Transmembrane helix</keyword>
<dbReference type="SUPFAM" id="SSF54523">
    <property type="entry name" value="Pili subunits"/>
    <property type="match status" value="1"/>
</dbReference>
<dbReference type="Gene3D" id="3.30.700.10">
    <property type="entry name" value="Glycoprotein, Type 4 Pilin"/>
    <property type="match status" value="1"/>
</dbReference>
<feature type="transmembrane region" description="Helical" evidence="2">
    <location>
        <begin position="12"/>
        <end position="35"/>
    </location>
</feature>
<dbReference type="GO" id="GO:0043683">
    <property type="term" value="P:type IV pilus assembly"/>
    <property type="evidence" value="ECO:0007669"/>
    <property type="project" value="InterPro"/>
</dbReference>
<dbReference type="NCBIfam" id="TIGR02532">
    <property type="entry name" value="IV_pilin_GFxxxE"/>
    <property type="match status" value="1"/>
</dbReference>
<comment type="caution">
    <text evidence="3">The sequence shown here is derived from an EMBL/GenBank/DDBJ whole genome shotgun (WGS) entry which is preliminary data.</text>
</comment>
<keyword evidence="1" id="KW-0488">Methylation</keyword>
<keyword evidence="4" id="KW-1185">Reference proteome</keyword>
<dbReference type="PROSITE" id="PS00409">
    <property type="entry name" value="PROKAR_NTER_METHYL"/>
    <property type="match status" value="1"/>
</dbReference>
<dbReference type="PRINTS" id="PR00813">
    <property type="entry name" value="BCTERIALGSPG"/>
</dbReference>
<dbReference type="Pfam" id="PF16732">
    <property type="entry name" value="ComP_DUS"/>
    <property type="match status" value="1"/>
</dbReference>
<keyword evidence="2" id="KW-0812">Transmembrane</keyword>
<proteinExistence type="predicted"/>
<dbReference type="AlphaFoldDB" id="A0A6M0K6Q0"/>
<evidence type="ECO:0000256" key="1">
    <source>
        <dbReference type="ARBA" id="ARBA00022481"/>
    </source>
</evidence>
<dbReference type="PANTHER" id="PTHR30093">
    <property type="entry name" value="GENERAL SECRETION PATHWAY PROTEIN G"/>
    <property type="match status" value="1"/>
</dbReference>
<accession>A0A6M0K6Q0</accession>
<sequence length="158" mass="17487">MKVVNKRPGTGFTLIELMIVVAVVGVLAAIAYPSYQSQVQKSRRTVAESALTEIASKLEAYRFRHRTYTEDLGDLGYSGTGDNAWNYFPSGATAIDSYYRVQVAATDSGCAITNCYRLLAEPLNSQVGDKWQYLLWSTGRKQSRKGASATWTSLWPSQ</sequence>
<dbReference type="InterPro" id="IPR012902">
    <property type="entry name" value="N_methyl_site"/>
</dbReference>
<dbReference type="InterPro" id="IPR000983">
    <property type="entry name" value="Bac_GSPG_pilin"/>
</dbReference>